<dbReference type="InterPro" id="IPR010836">
    <property type="entry name" value="SapC"/>
</dbReference>
<dbReference type="Pfam" id="PF07277">
    <property type="entry name" value="SapC"/>
    <property type="match status" value="1"/>
</dbReference>
<evidence type="ECO:0000313" key="1">
    <source>
        <dbReference type="EMBL" id="MCL1105068.1"/>
    </source>
</evidence>
<accession>A0A9X2CBQ5</accession>
<gene>
    <name evidence="1" type="ORF">L2749_07315</name>
</gene>
<name>A0A9X2CBQ5_9GAMM</name>
<dbReference type="RefSeq" id="WP_188924656.1">
    <property type="nucleotide sequence ID" value="NZ_BMQI01000013.1"/>
</dbReference>
<evidence type="ECO:0000313" key="2">
    <source>
        <dbReference type="Proteomes" id="UP001139408"/>
    </source>
</evidence>
<dbReference type="EMBL" id="JAKILJ010000013">
    <property type="protein sequence ID" value="MCL1105068.1"/>
    <property type="molecule type" value="Genomic_DNA"/>
</dbReference>
<protein>
    <submittedName>
        <fullName evidence="1">SapC family protein</fullName>
    </submittedName>
</protein>
<reference evidence="1" key="1">
    <citation type="submission" date="2022-01" db="EMBL/GenBank/DDBJ databases">
        <title>Whole genome-based taxonomy of the Shewanellaceae.</title>
        <authorList>
            <person name="Martin-Rodriguez A.J."/>
        </authorList>
    </citation>
    <scope>NUCLEOTIDE SEQUENCE</scope>
    <source>
        <strain evidence="1">DSM 23803</strain>
    </source>
</reference>
<dbReference type="AlphaFoldDB" id="A0A9X2CBQ5"/>
<proteinExistence type="predicted"/>
<dbReference type="Proteomes" id="UP001139408">
    <property type="component" value="Unassembled WGS sequence"/>
</dbReference>
<keyword evidence="2" id="KW-1185">Reference proteome</keyword>
<sequence>MKTLTELTPQQHQNLRIADDCAIQFAQQQNIMSLRITEVTQVACCMPIFYVRNSQNGQWVLTGFTSFEQGSNLFIEQGQWTALHMPANMQTFPFFLMKSPENPQQYTIGVDQTHSVFSTTSGKSIFEANGKASLHLSRVKTLLEADIKNDIRTQEFNQYISQLGLLRPINILVQHQDGSTPSLSGLYTIDEDKLQSLDKDALFELHHKGYLAPLQAMLMSLFQLNSLIKRHNKVAKLSPIKNIKLEVSKKTTAA</sequence>
<organism evidence="1 2">
    <name type="scientific">Shewanella algicola</name>
    <dbReference type="NCBI Taxonomy" id="640633"/>
    <lineage>
        <taxon>Bacteria</taxon>
        <taxon>Pseudomonadati</taxon>
        <taxon>Pseudomonadota</taxon>
        <taxon>Gammaproteobacteria</taxon>
        <taxon>Alteromonadales</taxon>
        <taxon>Shewanellaceae</taxon>
        <taxon>Shewanella</taxon>
    </lineage>
</organism>
<comment type="caution">
    <text evidence="1">The sequence shown here is derived from an EMBL/GenBank/DDBJ whole genome shotgun (WGS) entry which is preliminary data.</text>
</comment>